<comment type="function">
    <text evidence="6">GTPase that associates with the 50S ribosomal subunit and may have a role during protein synthesis or ribosome biogenesis.</text>
</comment>
<feature type="compositionally biased region" description="Basic and acidic residues" evidence="7">
    <location>
        <begin position="12"/>
        <end position="24"/>
    </location>
</feature>
<reference evidence="9" key="1">
    <citation type="submission" date="2023-05" db="EMBL/GenBank/DDBJ databases">
        <title>Cataloging the Phylogenetic Diversity of Human Bladder Bacteria.</title>
        <authorList>
            <person name="Du J."/>
        </authorList>
    </citation>
    <scope>NUCLEOTIDE SEQUENCE</scope>
    <source>
        <strain evidence="9">UMB9978</strain>
    </source>
</reference>
<proteinExistence type="inferred from homology"/>
<evidence type="ECO:0000313" key="10">
    <source>
        <dbReference type="Proteomes" id="UP001240483"/>
    </source>
</evidence>
<dbReference type="InterPro" id="IPR032305">
    <property type="entry name" value="GTP-bd_M"/>
</dbReference>
<dbReference type="RefSeq" id="WP_285333378.1">
    <property type="nucleotide sequence ID" value="NZ_JASODW010000009.1"/>
</dbReference>
<feature type="domain" description="Hflx-type G" evidence="8">
    <location>
        <begin position="350"/>
        <end position="514"/>
    </location>
</feature>
<evidence type="ECO:0000256" key="5">
    <source>
        <dbReference type="ARBA" id="ARBA00023134"/>
    </source>
</evidence>
<evidence type="ECO:0000256" key="1">
    <source>
        <dbReference type="ARBA" id="ARBA00022490"/>
    </source>
</evidence>
<evidence type="ECO:0000256" key="6">
    <source>
        <dbReference type="HAMAP-Rule" id="MF_00900"/>
    </source>
</evidence>
<dbReference type="PROSITE" id="PS51705">
    <property type="entry name" value="G_HFLX"/>
    <property type="match status" value="1"/>
</dbReference>
<keyword evidence="2" id="KW-0479">Metal-binding</keyword>
<dbReference type="InterPro" id="IPR006073">
    <property type="entry name" value="GTP-bd"/>
</dbReference>
<dbReference type="HAMAP" id="MF_00900">
    <property type="entry name" value="GTPase_HflX"/>
    <property type="match status" value="1"/>
</dbReference>
<keyword evidence="4" id="KW-0460">Magnesium</keyword>
<dbReference type="InterPro" id="IPR030394">
    <property type="entry name" value="G_HFLX_dom"/>
</dbReference>
<evidence type="ECO:0000256" key="3">
    <source>
        <dbReference type="ARBA" id="ARBA00022741"/>
    </source>
</evidence>
<dbReference type="Pfam" id="PF16360">
    <property type="entry name" value="GTP-bdg_M"/>
    <property type="match status" value="1"/>
</dbReference>
<sequence>MTDHGSNTPDTPSEKSSAEHDREIQATIERILAADRERERLAGRGGSSTDTTGSADSSAAGSSAADGVEVGAEGSETADAVDQDAQASGRGKRGSFLRFGQAEALDVGQTEHSRFDGLQQDLEERRATRRVQGLSTELEDISEVEYRQLRLERVVLAGLWSDGTAEQAENSLRELAALAETAGSEVLDGVIQRRVKPDPGTYFGSGKATELRDIVNEVGADTVIVDSELAPSQRRGLEDVIKVKVIDRTALILDIFAQHAKSREGKAQVELAQLEYLLPRLRGWGESMSRQAGGQVAGGAGIGSRGPGETKIELDRRRIRNRMAKLRREIKGMKPAREAKRANRKRHSVPSVAIVGYTNAGKSSLLNRLTDAGVLVENALFATLDPTVRSAETPDGIGYTLTDTVGFVRNLPTHLVEAFRSTLEEAADADVLLHVVDASHPDPMSQIQAVHEVLADVEANGPEIIVLNKADLADTHTLAQLRRNYPEHVVVSARTGQGIDELKEAISRAIPRPHTEVRALIPYTEGDLVARLHGYDAELLELEHVEDGTRIHAMVRPDLADLLAPYAEADGVEDGTDKGAEDGVDA</sequence>
<feature type="compositionally biased region" description="Basic and acidic residues" evidence="7">
    <location>
        <begin position="32"/>
        <end position="42"/>
    </location>
</feature>
<dbReference type="PRINTS" id="PR00326">
    <property type="entry name" value="GTP1OBG"/>
</dbReference>
<evidence type="ECO:0000259" key="8">
    <source>
        <dbReference type="PROSITE" id="PS51705"/>
    </source>
</evidence>
<dbReference type="Pfam" id="PF01926">
    <property type="entry name" value="MMR_HSR1"/>
    <property type="match status" value="1"/>
</dbReference>
<dbReference type="PANTHER" id="PTHR10229:SF0">
    <property type="entry name" value="GTP-BINDING PROTEIN 6-RELATED"/>
    <property type="match status" value="1"/>
</dbReference>
<dbReference type="GO" id="GO:0003924">
    <property type="term" value="F:GTPase activity"/>
    <property type="evidence" value="ECO:0007669"/>
    <property type="project" value="UniProtKB-UniRule"/>
</dbReference>
<dbReference type="GO" id="GO:0046872">
    <property type="term" value="F:metal ion binding"/>
    <property type="evidence" value="ECO:0007669"/>
    <property type="project" value="UniProtKB-KW"/>
</dbReference>
<dbReference type="InterPro" id="IPR016496">
    <property type="entry name" value="GTPase_HflX"/>
</dbReference>
<dbReference type="InterPro" id="IPR027417">
    <property type="entry name" value="P-loop_NTPase"/>
</dbReference>
<evidence type="ECO:0000256" key="7">
    <source>
        <dbReference type="SAM" id="MobiDB-lite"/>
    </source>
</evidence>
<comment type="subunit">
    <text evidence="6">Monomer. Associates with the 50S ribosomal subunit.</text>
</comment>
<feature type="compositionally biased region" description="Polar residues" evidence="7">
    <location>
        <begin position="1"/>
        <end position="11"/>
    </location>
</feature>
<keyword evidence="1 6" id="KW-0963">Cytoplasm</keyword>
<dbReference type="GO" id="GO:0005525">
    <property type="term" value="F:GTP binding"/>
    <property type="evidence" value="ECO:0007669"/>
    <property type="project" value="UniProtKB-UniRule"/>
</dbReference>
<comment type="caution">
    <text evidence="9">The sequence shown here is derived from an EMBL/GenBank/DDBJ whole genome shotgun (WGS) entry which is preliminary data.</text>
</comment>
<dbReference type="Gene3D" id="3.40.50.11060">
    <property type="entry name" value="GTPase HflX, N-terminal domain"/>
    <property type="match status" value="1"/>
</dbReference>
<dbReference type="AlphaFoldDB" id="A0AAP4FIQ7"/>
<keyword evidence="3 6" id="KW-0547">Nucleotide-binding</keyword>
<dbReference type="GO" id="GO:0043022">
    <property type="term" value="F:ribosome binding"/>
    <property type="evidence" value="ECO:0007669"/>
    <property type="project" value="TreeGrafter"/>
</dbReference>
<dbReference type="FunFam" id="3.40.50.11060:FF:000001">
    <property type="entry name" value="GTPase HflX"/>
    <property type="match status" value="1"/>
</dbReference>
<dbReference type="GO" id="GO:0005737">
    <property type="term" value="C:cytoplasm"/>
    <property type="evidence" value="ECO:0007669"/>
    <property type="project" value="UniProtKB-SubCell"/>
</dbReference>
<comment type="similarity">
    <text evidence="6">Belongs to the TRAFAC class OBG-HflX-like GTPase superfamily. HflX GTPase family.</text>
</comment>
<evidence type="ECO:0000313" key="9">
    <source>
        <dbReference type="EMBL" id="MDK6275625.1"/>
    </source>
</evidence>
<dbReference type="Proteomes" id="UP001240483">
    <property type="component" value="Unassembled WGS sequence"/>
</dbReference>
<dbReference type="PANTHER" id="PTHR10229">
    <property type="entry name" value="GTP-BINDING PROTEIN HFLX"/>
    <property type="match status" value="1"/>
</dbReference>
<feature type="region of interest" description="Disordered" evidence="7">
    <location>
        <begin position="1"/>
        <end position="93"/>
    </location>
</feature>
<feature type="compositionally biased region" description="Low complexity" evidence="7">
    <location>
        <begin position="47"/>
        <end position="67"/>
    </location>
</feature>
<comment type="subcellular location">
    <subcellularLocation>
        <location evidence="6">Cytoplasm</location>
    </subcellularLocation>
    <text evidence="6">May associate with membranes.</text>
</comment>
<evidence type="ECO:0000256" key="2">
    <source>
        <dbReference type="ARBA" id="ARBA00022723"/>
    </source>
</evidence>
<name>A0AAP4FIQ7_9MICC</name>
<dbReference type="InterPro" id="IPR042108">
    <property type="entry name" value="GTPase_HflX_N_sf"/>
</dbReference>
<dbReference type="SUPFAM" id="SSF52540">
    <property type="entry name" value="P-loop containing nucleoside triphosphate hydrolases"/>
    <property type="match status" value="1"/>
</dbReference>
<dbReference type="CDD" id="cd01878">
    <property type="entry name" value="HflX"/>
    <property type="match status" value="1"/>
</dbReference>
<protein>
    <recommendedName>
        <fullName evidence="6">GTPase HflX</fullName>
    </recommendedName>
    <alternativeName>
        <fullName evidence="6">GTP-binding protein HflX</fullName>
    </alternativeName>
</protein>
<evidence type="ECO:0000256" key="4">
    <source>
        <dbReference type="ARBA" id="ARBA00022842"/>
    </source>
</evidence>
<organism evidence="9 10">
    <name type="scientific">Pseudoglutamicibacter cumminsii</name>
    <dbReference type="NCBI Taxonomy" id="156979"/>
    <lineage>
        <taxon>Bacteria</taxon>
        <taxon>Bacillati</taxon>
        <taxon>Actinomycetota</taxon>
        <taxon>Actinomycetes</taxon>
        <taxon>Micrococcales</taxon>
        <taxon>Micrococcaceae</taxon>
        <taxon>Pseudoglutamicibacter</taxon>
    </lineage>
</organism>
<dbReference type="Gene3D" id="6.10.250.2860">
    <property type="match status" value="1"/>
</dbReference>
<dbReference type="InterPro" id="IPR025121">
    <property type="entry name" value="GTPase_HflX_N"/>
</dbReference>
<dbReference type="NCBIfam" id="TIGR03156">
    <property type="entry name" value="GTP_HflX"/>
    <property type="match status" value="1"/>
</dbReference>
<dbReference type="Pfam" id="PF13167">
    <property type="entry name" value="GTP-bdg_N"/>
    <property type="match status" value="1"/>
</dbReference>
<keyword evidence="5 6" id="KW-0342">GTP-binding</keyword>
<accession>A0AAP4FIQ7</accession>
<gene>
    <name evidence="6 9" type="primary">hflX</name>
    <name evidence="9" type="ORF">QP116_07775</name>
</gene>
<dbReference type="Gene3D" id="3.40.50.300">
    <property type="entry name" value="P-loop containing nucleotide triphosphate hydrolases"/>
    <property type="match status" value="1"/>
</dbReference>
<dbReference type="EMBL" id="JASODW010000009">
    <property type="protein sequence ID" value="MDK6275625.1"/>
    <property type="molecule type" value="Genomic_DNA"/>
</dbReference>